<dbReference type="InterPro" id="IPR009360">
    <property type="entry name" value="Isy1"/>
</dbReference>
<evidence type="ECO:0000256" key="2">
    <source>
        <dbReference type="ARBA" id="ARBA00007002"/>
    </source>
</evidence>
<dbReference type="OrthoDB" id="1739576at2759"/>
<dbReference type="InterPro" id="IPR029012">
    <property type="entry name" value="Helix_hairpin_bin_sf"/>
</dbReference>
<protein>
    <submittedName>
        <fullName evidence="4">Pre-mRNA-splicing factor ISY1-like protein</fullName>
    </submittedName>
</protein>
<accession>A0A371I6I2</accession>
<dbReference type="PANTHER" id="PTHR13021">
    <property type="entry name" value="PRE-MRNA-SPLICING FACTOR ISY1"/>
    <property type="match status" value="1"/>
</dbReference>
<dbReference type="SUPFAM" id="SSF140102">
    <property type="entry name" value="ISY1 domain-like"/>
    <property type="match status" value="1"/>
</dbReference>
<dbReference type="InterPro" id="IPR037200">
    <property type="entry name" value="Isy1_sf"/>
</dbReference>
<dbReference type="GO" id="GO:0000350">
    <property type="term" value="P:generation of catalytic spliceosome for second transesterification step"/>
    <property type="evidence" value="ECO:0007669"/>
    <property type="project" value="InterPro"/>
</dbReference>
<name>A0A371I6I2_MUCPR</name>
<dbReference type="Pfam" id="PF06246">
    <property type="entry name" value="Isy1"/>
    <property type="match status" value="1"/>
</dbReference>
<evidence type="ECO:0000256" key="1">
    <source>
        <dbReference type="ARBA" id="ARBA00004123"/>
    </source>
</evidence>
<comment type="similarity">
    <text evidence="2">Belongs to the ISY1 family.</text>
</comment>
<comment type="subcellular location">
    <subcellularLocation>
        <location evidence="1">Nucleus</location>
    </subcellularLocation>
</comment>
<organism evidence="4 5">
    <name type="scientific">Mucuna pruriens</name>
    <name type="common">Velvet bean</name>
    <name type="synonym">Dolichos pruriens</name>
    <dbReference type="NCBI Taxonomy" id="157652"/>
    <lineage>
        <taxon>Eukaryota</taxon>
        <taxon>Viridiplantae</taxon>
        <taxon>Streptophyta</taxon>
        <taxon>Embryophyta</taxon>
        <taxon>Tracheophyta</taxon>
        <taxon>Spermatophyta</taxon>
        <taxon>Magnoliopsida</taxon>
        <taxon>eudicotyledons</taxon>
        <taxon>Gunneridae</taxon>
        <taxon>Pentapetalae</taxon>
        <taxon>rosids</taxon>
        <taxon>fabids</taxon>
        <taxon>Fabales</taxon>
        <taxon>Fabaceae</taxon>
        <taxon>Papilionoideae</taxon>
        <taxon>50 kb inversion clade</taxon>
        <taxon>NPAAA clade</taxon>
        <taxon>indigoferoid/millettioid clade</taxon>
        <taxon>Phaseoleae</taxon>
        <taxon>Mucuna</taxon>
    </lineage>
</organism>
<keyword evidence="3" id="KW-0539">Nucleus</keyword>
<reference evidence="4" key="1">
    <citation type="submission" date="2018-05" db="EMBL/GenBank/DDBJ databases">
        <title>Draft genome of Mucuna pruriens seed.</title>
        <authorList>
            <person name="Nnadi N.E."/>
            <person name="Vos R."/>
            <person name="Hasami M.H."/>
            <person name="Devisetty U.K."/>
            <person name="Aguiy J.C."/>
        </authorList>
    </citation>
    <scope>NUCLEOTIDE SEQUENCE [LARGE SCALE GENOMIC DNA]</scope>
    <source>
        <strain evidence="4">JCA_2017</strain>
    </source>
</reference>
<dbReference type="Gene3D" id="1.10.287.660">
    <property type="entry name" value="Helix hairpin bin"/>
    <property type="match status" value="1"/>
</dbReference>
<dbReference type="EMBL" id="QJKJ01000801">
    <property type="protein sequence ID" value="RDY10656.1"/>
    <property type="molecule type" value="Genomic_DNA"/>
</dbReference>
<proteinExistence type="inferred from homology"/>
<keyword evidence="5" id="KW-1185">Reference proteome</keyword>
<dbReference type="Proteomes" id="UP000257109">
    <property type="component" value="Unassembled WGS sequence"/>
</dbReference>
<dbReference type="AlphaFoldDB" id="A0A371I6I2"/>
<evidence type="ECO:0000256" key="3">
    <source>
        <dbReference type="ARBA" id="ARBA00023242"/>
    </source>
</evidence>
<evidence type="ECO:0000313" key="5">
    <source>
        <dbReference type="Proteomes" id="UP000257109"/>
    </source>
</evidence>
<comment type="caution">
    <text evidence="4">The sequence shown here is derived from an EMBL/GenBank/DDBJ whole genome shotgun (WGS) entry which is preliminary data.</text>
</comment>
<gene>
    <name evidence="4" type="primary">Isy1</name>
    <name evidence="4" type="ORF">CR513_04788</name>
</gene>
<sequence length="77" mass="9044">MHEIEHYLHDLNNEITKLIHEKFHWECCIFKLGGPNLASTLPNNNIVDVPNPNDRDYHYFGIATKLSSVRELFQKSH</sequence>
<evidence type="ECO:0000313" key="4">
    <source>
        <dbReference type="EMBL" id="RDY10656.1"/>
    </source>
</evidence>
<feature type="non-terminal residue" evidence="4">
    <location>
        <position position="1"/>
    </location>
</feature>
<dbReference type="STRING" id="157652.A0A371I6I2"/>
<dbReference type="GO" id="GO:0005634">
    <property type="term" value="C:nucleus"/>
    <property type="evidence" value="ECO:0007669"/>
    <property type="project" value="UniProtKB-SubCell"/>
</dbReference>